<organism evidence="5 6">
    <name type="scientific">Amaricoccus macauensis</name>
    <dbReference type="NCBI Taxonomy" id="57001"/>
    <lineage>
        <taxon>Bacteria</taxon>
        <taxon>Pseudomonadati</taxon>
        <taxon>Pseudomonadota</taxon>
        <taxon>Alphaproteobacteria</taxon>
        <taxon>Rhodobacterales</taxon>
        <taxon>Paracoccaceae</taxon>
        <taxon>Amaricoccus</taxon>
    </lineage>
</organism>
<dbReference type="RefSeq" id="WP_184153280.1">
    <property type="nucleotide sequence ID" value="NZ_JACHFM010000004.1"/>
</dbReference>
<dbReference type="EMBL" id="JACHFM010000004">
    <property type="protein sequence ID" value="MBB5223760.1"/>
    <property type="molecule type" value="Genomic_DNA"/>
</dbReference>
<keyword evidence="6" id="KW-1185">Reference proteome</keyword>
<dbReference type="GO" id="GO:0009423">
    <property type="term" value="P:chorismate biosynthetic process"/>
    <property type="evidence" value="ECO:0007669"/>
    <property type="project" value="TreeGrafter"/>
</dbReference>
<dbReference type="Proteomes" id="UP000549457">
    <property type="component" value="Unassembled WGS sequence"/>
</dbReference>
<comment type="caution">
    <text evidence="5">The sequence shown here is derived from an EMBL/GenBank/DDBJ whole genome shotgun (WGS) entry which is preliminary data.</text>
</comment>
<dbReference type="PANTHER" id="PTHR21089">
    <property type="entry name" value="SHIKIMATE DEHYDROGENASE"/>
    <property type="match status" value="1"/>
</dbReference>
<dbReference type="GO" id="GO:0009073">
    <property type="term" value="P:aromatic amino acid family biosynthetic process"/>
    <property type="evidence" value="ECO:0007669"/>
    <property type="project" value="UniProtKB-KW"/>
</dbReference>
<dbReference type="InterPro" id="IPR046346">
    <property type="entry name" value="Aminoacid_DH-like_N_sf"/>
</dbReference>
<dbReference type="GO" id="GO:0019632">
    <property type="term" value="P:shikimate metabolic process"/>
    <property type="evidence" value="ECO:0007669"/>
    <property type="project" value="TreeGrafter"/>
</dbReference>
<dbReference type="AlphaFoldDB" id="A0A840SSN0"/>
<sequence>MDVTLTGETRLYYIVGDPIAQVKSPPSLTAILVERGANALVVPAHVSTADLDLFMRAARATRNVDGIVVTVPHKLAALAHCDEATERAQFAGSTNVMRRGADGVWRGDNTDGQGYMDGIKACGFDVAGKTALLVGAGGAGSAIAYEILARGATHLKIHDIDDARRERIVSRLSERFPGRVSVGDADPSGVDLVANATPLGMREGDPLPVDTTKLTSNQFVADVITKPEISPMLVAARALGCATMPGAGMFNAQAQLLVDKMLTMETV</sequence>
<dbReference type="Gene3D" id="3.40.50.10860">
    <property type="entry name" value="Leucine Dehydrogenase, chain A, domain 1"/>
    <property type="match status" value="1"/>
</dbReference>
<keyword evidence="2 5" id="KW-0560">Oxidoreductase</keyword>
<dbReference type="InterPro" id="IPR022893">
    <property type="entry name" value="Shikimate_DH_fam"/>
</dbReference>
<comment type="pathway">
    <text evidence="1">Metabolic intermediate biosynthesis; chorismate biosynthesis; chorismate from D-erythrose 4-phosphate and phosphoenolpyruvate: step 4/7.</text>
</comment>
<dbReference type="InterPro" id="IPR036291">
    <property type="entry name" value="NAD(P)-bd_dom_sf"/>
</dbReference>
<name>A0A840SSN0_9RHOB</name>
<evidence type="ECO:0000256" key="1">
    <source>
        <dbReference type="ARBA" id="ARBA00004871"/>
    </source>
</evidence>
<dbReference type="Pfam" id="PF08501">
    <property type="entry name" value="Shikimate_dh_N"/>
    <property type="match status" value="1"/>
</dbReference>
<dbReference type="SUPFAM" id="SSF53223">
    <property type="entry name" value="Aminoacid dehydrogenase-like, N-terminal domain"/>
    <property type="match status" value="1"/>
</dbReference>
<evidence type="ECO:0000313" key="6">
    <source>
        <dbReference type="Proteomes" id="UP000549457"/>
    </source>
</evidence>
<dbReference type="GO" id="GO:0004764">
    <property type="term" value="F:shikimate 3-dehydrogenase (NADP+) activity"/>
    <property type="evidence" value="ECO:0007669"/>
    <property type="project" value="UniProtKB-EC"/>
</dbReference>
<accession>A0A840SSN0</accession>
<dbReference type="GO" id="GO:0005829">
    <property type="term" value="C:cytosol"/>
    <property type="evidence" value="ECO:0007669"/>
    <property type="project" value="TreeGrafter"/>
</dbReference>
<evidence type="ECO:0000256" key="2">
    <source>
        <dbReference type="ARBA" id="ARBA00023002"/>
    </source>
</evidence>
<feature type="domain" description="Shikimate dehydrogenase substrate binding N-terminal" evidence="4">
    <location>
        <begin position="14"/>
        <end position="96"/>
    </location>
</feature>
<protein>
    <submittedName>
        <fullName evidence="5">Shikimate dehydrogenase</fullName>
        <ecNumber evidence="5">1.1.1.25</ecNumber>
    </submittedName>
</protein>
<evidence type="ECO:0000259" key="4">
    <source>
        <dbReference type="Pfam" id="PF08501"/>
    </source>
</evidence>
<reference evidence="5 6" key="1">
    <citation type="submission" date="2020-08" db="EMBL/GenBank/DDBJ databases">
        <title>Genomic Encyclopedia of Type Strains, Phase IV (KMG-IV): sequencing the most valuable type-strain genomes for metagenomic binning, comparative biology and taxonomic classification.</title>
        <authorList>
            <person name="Goeker M."/>
        </authorList>
    </citation>
    <scope>NUCLEOTIDE SEQUENCE [LARGE SCALE GENOMIC DNA]</scope>
    <source>
        <strain evidence="5 6">DSM 101730</strain>
    </source>
</reference>
<evidence type="ECO:0000313" key="5">
    <source>
        <dbReference type="EMBL" id="MBB5223760.1"/>
    </source>
</evidence>
<dbReference type="PANTHER" id="PTHR21089:SF1">
    <property type="entry name" value="BIFUNCTIONAL 3-DEHYDROQUINATE DEHYDRATASE_SHIKIMATE DEHYDROGENASE, CHLOROPLASTIC"/>
    <property type="match status" value="1"/>
</dbReference>
<dbReference type="Gene3D" id="3.40.50.720">
    <property type="entry name" value="NAD(P)-binding Rossmann-like Domain"/>
    <property type="match status" value="1"/>
</dbReference>
<dbReference type="SUPFAM" id="SSF51735">
    <property type="entry name" value="NAD(P)-binding Rossmann-fold domains"/>
    <property type="match status" value="1"/>
</dbReference>
<evidence type="ECO:0000256" key="3">
    <source>
        <dbReference type="ARBA" id="ARBA00023141"/>
    </source>
</evidence>
<gene>
    <name evidence="5" type="ORF">HNP73_003714</name>
</gene>
<keyword evidence="3" id="KW-0057">Aromatic amino acid biosynthesis</keyword>
<keyword evidence="3" id="KW-0028">Amino-acid biosynthesis</keyword>
<dbReference type="GO" id="GO:0050661">
    <property type="term" value="F:NADP binding"/>
    <property type="evidence" value="ECO:0007669"/>
    <property type="project" value="TreeGrafter"/>
</dbReference>
<dbReference type="InterPro" id="IPR013708">
    <property type="entry name" value="Shikimate_DH-bd_N"/>
</dbReference>
<proteinExistence type="predicted"/>
<dbReference type="EC" id="1.1.1.25" evidence="5"/>